<dbReference type="PROSITE" id="PS50405">
    <property type="entry name" value="GST_CTER"/>
    <property type="match status" value="1"/>
</dbReference>
<dbReference type="InterPro" id="IPR036249">
    <property type="entry name" value="Thioredoxin-like_sf"/>
</dbReference>
<dbReference type="eggNOG" id="COG0625">
    <property type="taxonomic scope" value="Bacteria"/>
</dbReference>
<dbReference type="EC" id="2.5.1.18" evidence="4"/>
<dbReference type="Pfam" id="PF02798">
    <property type="entry name" value="GST_N"/>
    <property type="match status" value="1"/>
</dbReference>
<dbReference type="CDD" id="cd03207">
    <property type="entry name" value="GST_C_8"/>
    <property type="match status" value="1"/>
</dbReference>
<reference evidence="4 5" key="1">
    <citation type="journal article" date="2011" name="J. Bacteriol.">
        <title>Complete genome sequence of the industrial strain Ketogulonicigenium vulgare WSH-001.</title>
        <authorList>
            <person name="Liu L."/>
            <person name="Li Y."/>
            <person name="Zhang J."/>
            <person name="Zhou Z."/>
            <person name="Liu J."/>
            <person name="Li X."/>
            <person name="Zhou J."/>
            <person name="Du G."/>
            <person name="Wang L."/>
            <person name="Chen J."/>
        </authorList>
    </citation>
    <scope>NUCLEOTIDE SEQUENCE [LARGE SCALE GENOMIC DNA]</scope>
    <source>
        <strain evidence="4 5">WSH-001</strain>
    </source>
</reference>
<proteinExistence type="inferred from homology"/>
<sequence length="213" mass="23233">MPELYGVYKSRATRNVWLALEAGLKLPLVRTIPSSRIADPLAADAPFNTKSPDFLALNPMATVPVLKDGDLVLTQSLAINLYLARVYGDKLGPQNAMETGAMSNWALFAATELEPHTLRIQVLVGKGATDEALAEAAEAYARPLKALEVHFAKHAYLVGERFTVADINLCEVLRYATALKGAFDAYPAVKAYLATQQARPAFQEMWALREAEA</sequence>
<evidence type="ECO:0000259" key="3">
    <source>
        <dbReference type="PROSITE" id="PS50405"/>
    </source>
</evidence>
<dbReference type="PROSITE" id="PS50404">
    <property type="entry name" value="GST_NTER"/>
    <property type="match status" value="1"/>
</dbReference>
<dbReference type="CDD" id="cd03046">
    <property type="entry name" value="GST_N_GTT1_like"/>
    <property type="match status" value="1"/>
</dbReference>
<comment type="similarity">
    <text evidence="1">Belongs to the GST superfamily.</text>
</comment>
<evidence type="ECO:0000313" key="4">
    <source>
        <dbReference type="EMBL" id="AEM41607.1"/>
    </source>
</evidence>
<gene>
    <name evidence="4" type="primary">gst</name>
    <name evidence="4" type="ordered locus">KVU_1768</name>
</gene>
<dbReference type="PANTHER" id="PTHR44051:SF8">
    <property type="entry name" value="GLUTATHIONE S-TRANSFERASE GSTA"/>
    <property type="match status" value="1"/>
</dbReference>
<dbReference type="SUPFAM" id="SSF52833">
    <property type="entry name" value="Thioredoxin-like"/>
    <property type="match status" value="1"/>
</dbReference>
<dbReference type="PATRIC" id="fig|759362.5.peg.1829"/>
<dbReference type="HOGENOM" id="CLU_011226_6_4_5"/>
<evidence type="ECO:0000259" key="2">
    <source>
        <dbReference type="PROSITE" id="PS50404"/>
    </source>
</evidence>
<evidence type="ECO:0000313" key="5">
    <source>
        <dbReference type="Proteomes" id="UP000000692"/>
    </source>
</evidence>
<dbReference type="OrthoDB" id="9810080at2"/>
<organism evidence="4 5">
    <name type="scientific">Ketogulonicigenium vulgare (strain WSH-001)</name>
    <dbReference type="NCBI Taxonomy" id="759362"/>
    <lineage>
        <taxon>Bacteria</taxon>
        <taxon>Pseudomonadati</taxon>
        <taxon>Pseudomonadota</taxon>
        <taxon>Alphaproteobacteria</taxon>
        <taxon>Rhodobacterales</taxon>
        <taxon>Roseobacteraceae</taxon>
        <taxon>Ketogulonicigenium</taxon>
    </lineage>
</organism>
<dbReference type="Pfam" id="PF00043">
    <property type="entry name" value="GST_C"/>
    <property type="match status" value="1"/>
</dbReference>
<evidence type="ECO:0000256" key="1">
    <source>
        <dbReference type="RuleBase" id="RU003494"/>
    </source>
</evidence>
<accession>F9Y3I7</accession>
<keyword evidence="5" id="KW-1185">Reference proteome</keyword>
<name>F9Y3I7_KETVW</name>
<dbReference type="SFLD" id="SFLDG00358">
    <property type="entry name" value="Main_(cytGST)"/>
    <property type="match status" value="1"/>
</dbReference>
<dbReference type="PANTHER" id="PTHR44051">
    <property type="entry name" value="GLUTATHIONE S-TRANSFERASE-RELATED"/>
    <property type="match status" value="1"/>
</dbReference>
<dbReference type="Gene3D" id="3.40.30.10">
    <property type="entry name" value="Glutaredoxin"/>
    <property type="match status" value="1"/>
</dbReference>
<keyword evidence="4" id="KW-0808">Transferase</keyword>
<protein>
    <submittedName>
        <fullName evidence="4">Glutathione S-transferase domain protein</fullName>
        <ecNumber evidence="4">2.5.1.18</ecNumber>
    </submittedName>
</protein>
<feature type="domain" description="GST C-terminal" evidence="3">
    <location>
        <begin position="95"/>
        <end position="213"/>
    </location>
</feature>
<dbReference type="InterPro" id="IPR036282">
    <property type="entry name" value="Glutathione-S-Trfase_C_sf"/>
</dbReference>
<dbReference type="GO" id="GO:0004364">
    <property type="term" value="F:glutathione transferase activity"/>
    <property type="evidence" value="ECO:0007669"/>
    <property type="project" value="UniProtKB-EC"/>
</dbReference>
<dbReference type="EMBL" id="CP002018">
    <property type="protein sequence ID" value="AEM41607.1"/>
    <property type="molecule type" value="Genomic_DNA"/>
</dbReference>
<dbReference type="InterPro" id="IPR004045">
    <property type="entry name" value="Glutathione_S-Trfase_N"/>
</dbReference>
<dbReference type="SUPFAM" id="SSF47616">
    <property type="entry name" value="GST C-terminal domain-like"/>
    <property type="match status" value="1"/>
</dbReference>
<dbReference type="InterPro" id="IPR040079">
    <property type="entry name" value="Glutathione_S-Trfase"/>
</dbReference>
<dbReference type="KEGG" id="kvl:KVU_1768"/>
<dbReference type="Gene3D" id="1.20.1050.10">
    <property type="match status" value="1"/>
</dbReference>
<dbReference type="InterPro" id="IPR010987">
    <property type="entry name" value="Glutathione-S-Trfase_C-like"/>
</dbReference>
<dbReference type="InterPro" id="IPR004046">
    <property type="entry name" value="GST_C"/>
</dbReference>
<feature type="domain" description="GST N-terminal" evidence="2">
    <location>
        <begin position="1"/>
        <end position="91"/>
    </location>
</feature>
<dbReference type="AlphaFoldDB" id="F9Y3I7"/>
<dbReference type="Proteomes" id="UP000000692">
    <property type="component" value="Chromosome"/>
</dbReference>
<dbReference type="SFLD" id="SFLDS00019">
    <property type="entry name" value="Glutathione_Transferase_(cytos"/>
    <property type="match status" value="1"/>
</dbReference>
<dbReference type="RefSeq" id="WP_013384968.1">
    <property type="nucleotide sequence ID" value="NC_017384.1"/>
</dbReference>